<sequence length="195" mass="19409">MKAVSRLALLTTLCMYLVALAALSSAQGISQPQASLPVQSASDDPNVSASAALCTLHAILGTQSAHGIGPLTVQPDCISMTLQPHSSASSSVNAQTLPSSGVATIFTPSSSSGSASTATPTTAPRTSSASSASVSSSASSSSAAPRQTNAGQAQARPPAAASWIAKHNIGVLLLTTFAVLAGVTYFLDELLTLLV</sequence>
<accession>A0A2N8UBJ5</accession>
<dbReference type="Proteomes" id="UP000239563">
    <property type="component" value="Chromosome III"/>
</dbReference>
<gene>
    <name evidence="4" type="ORF">SRS1_12958</name>
</gene>
<evidence type="ECO:0000313" key="4">
    <source>
        <dbReference type="EMBL" id="SJX62109.1"/>
    </source>
</evidence>
<dbReference type="EMBL" id="LT795056">
    <property type="protein sequence ID" value="SJX62109.1"/>
    <property type="molecule type" value="Genomic_DNA"/>
</dbReference>
<evidence type="ECO:0000256" key="2">
    <source>
        <dbReference type="SAM" id="Phobius"/>
    </source>
</evidence>
<feature type="signal peptide" evidence="3">
    <location>
        <begin position="1"/>
        <end position="26"/>
    </location>
</feature>
<keyword evidence="2" id="KW-1133">Transmembrane helix</keyword>
<evidence type="ECO:0000256" key="1">
    <source>
        <dbReference type="SAM" id="MobiDB-lite"/>
    </source>
</evidence>
<evidence type="ECO:0000256" key="3">
    <source>
        <dbReference type="SAM" id="SignalP"/>
    </source>
</evidence>
<feature type="transmembrane region" description="Helical" evidence="2">
    <location>
        <begin position="169"/>
        <end position="187"/>
    </location>
</feature>
<keyword evidence="2" id="KW-0812">Transmembrane</keyword>
<keyword evidence="3" id="KW-0732">Signal</keyword>
<dbReference type="AlphaFoldDB" id="A0A2N8UBJ5"/>
<protein>
    <submittedName>
        <fullName evidence="4">Uncharacterized protein</fullName>
    </submittedName>
</protein>
<feature type="region of interest" description="Disordered" evidence="1">
    <location>
        <begin position="108"/>
        <end position="155"/>
    </location>
</feature>
<name>A0A2N8UBJ5_9BASI</name>
<feature type="chain" id="PRO_5014808975" evidence="3">
    <location>
        <begin position="27"/>
        <end position="195"/>
    </location>
</feature>
<reference evidence="4 5" key="1">
    <citation type="submission" date="2017-02" db="EMBL/GenBank/DDBJ databases">
        <authorList>
            <person name="Peterson S.W."/>
        </authorList>
    </citation>
    <scope>NUCLEOTIDE SEQUENCE [LARGE SCALE GENOMIC DNA]</scope>
    <source>
        <strain evidence="4 5">SRS1_H2-8</strain>
    </source>
</reference>
<organism evidence="4 5">
    <name type="scientific">Sporisorium reilianum f. sp. reilianum</name>
    <dbReference type="NCBI Taxonomy" id="72559"/>
    <lineage>
        <taxon>Eukaryota</taxon>
        <taxon>Fungi</taxon>
        <taxon>Dikarya</taxon>
        <taxon>Basidiomycota</taxon>
        <taxon>Ustilaginomycotina</taxon>
        <taxon>Ustilaginomycetes</taxon>
        <taxon>Ustilaginales</taxon>
        <taxon>Ustilaginaceae</taxon>
        <taxon>Sporisorium</taxon>
    </lineage>
</organism>
<keyword evidence="2" id="KW-0472">Membrane</keyword>
<evidence type="ECO:0000313" key="5">
    <source>
        <dbReference type="Proteomes" id="UP000239563"/>
    </source>
</evidence>
<proteinExistence type="predicted"/>